<reference evidence="5 6" key="1">
    <citation type="journal article" date="2015" name="Genome Announc.">
        <title>Thirty-Two Complete Genome Assemblies of Nine Yersinia Species, Including Y. pestis, Y. pseudotuberculosis, and Y. enterocolitica.</title>
        <authorList>
            <person name="Johnson S.L."/>
            <person name="Daligault H.E."/>
            <person name="Davenport K.W."/>
            <person name="Jaissle J."/>
            <person name="Frey K.G."/>
            <person name="Ladner J.T."/>
            <person name="Broomall S.M."/>
            <person name="Bishop-Lilly K.A."/>
            <person name="Bruce D.C."/>
            <person name="Coyne S.R."/>
            <person name="Gibbons H.S."/>
            <person name="Lo C.C."/>
            <person name="Munk A.C."/>
            <person name="Rosenzweig C.N."/>
            <person name="Koroleva G.I."/>
            <person name="Palacios G.F."/>
            <person name="Redden C.L."/>
            <person name="Xu Y."/>
            <person name="Minogue T.D."/>
            <person name="Chain P.S."/>
        </authorList>
    </citation>
    <scope>NUCLEOTIDE SEQUENCE [LARGE SCALE GENOMIC DNA]</scope>
    <source>
        <strain evidence="5 6">YRA</strain>
    </source>
</reference>
<dbReference type="InterPro" id="IPR002196">
    <property type="entry name" value="Glyco_hydro_24"/>
</dbReference>
<dbReference type="PANTHER" id="PTHR38107:SF3">
    <property type="entry name" value="LYSOZYME RRRD-RELATED"/>
    <property type="match status" value="1"/>
</dbReference>
<comment type="catalytic activity">
    <reaction evidence="3">
        <text>Hydrolysis of (1-&gt;4)-beta-linkages between N-acetylmuramic acid and N-acetyl-D-glucosamine residues in a peptidoglycan and between N-acetyl-D-glucosamine residues in chitodextrins.</text>
        <dbReference type="EC" id="3.2.1.17"/>
    </reaction>
</comment>
<dbReference type="EMBL" id="CP009787">
    <property type="protein sequence ID" value="AJJ12797.1"/>
    <property type="molecule type" value="Genomic_DNA"/>
</dbReference>
<evidence type="ECO:0000256" key="4">
    <source>
        <dbReference type="SAM" id="SignalP"/>
    </source>
</evidence>
<evidence type="ECO:0000313" key="6">
    <source>
        <dbReference type="Proteomes" id="UP000031914"/>
    </source>
</evidence>
<dbReference type="Pfam" id="PF00959">
    <property type="entry name" value="Phage_lysozyme"/>
    <property type="match status" value="1"/>
</dbReference>
<feature type="chain" id="PRO_5045311178" description="Lysozyme" evidence="4">
    <location>
        <begin position="23"/>
        <end position="86"/>
    </location>
</feature>
<name>A0ABN4F7X0_YERRO</name>
<dbReference type="InterPro" id="IPR051018">
    <property type="entry name" value="Bacteriophage_GH24"/>
</dbReference>
<dbReference type="InterPro" id="IPR023346">
    <property type="entry name" value="Lysozyme-like_dom_sf"/>
</dbReference>
<protein>
    <recommendedName>
        <fullName evidence="3">Lysozyme</fullName>
        <ecNumber evidence="3">3.2.1.17</ecNumber>
    </recommendedName>
</protein>
<dbReference type="SUPFAM" id="SSF53955">
    <property type="entry name" value="Lysozyme-like"/>
    <property type="match status" value="1"/>
</dbReference>
<keyword evidence="6" id="KW-1185">Reference proteome</keyword>
<organism evidence="5 6">
    <name type="scientific">Yersinia rohdei</name>
    <dbReference type="NCBI Taxonomy" id="29485"/>
    <lineage>
        <taxon>Bacteria</taxon>
        <taxon>Pseudomonadati</taxon>
        <taxon>Pseudomonadota</taxon>
        <taxon>Gammaproteobacteria</taxon>
        <taxon>Enterobacterales</taxon>
        <taxon>Yersiniaceae</taxon>
        <taxon>Yersinia</taxon>
    </lineage>
</organism>
<keyword evidence="2 3" id="KW-0081">Bacteriolytic enzyme</keyword>
<dbReference type="PANTHER" id="PTHR38107">
    <property type="match status" value="1"/>
</dbReference>
<dbReference type="InterPro" id="IPR023347">
    <property type="entry name" value="Lysozyme_dom_sf"/>
</dbReference>
<dbReference type="EC" id="3.2.1.17" evidence="3"/>
<sequence length="86" mass="9004">MASIKTKLSAAVLGLIMAGAPASVIFSQFLDEKEGNRLIAYPDGKGIWTVCRGATRVDGKPVVKGLKLTAEKCAAVNKLEADKAIS</sequence>
<evidence type="ECO:0000256" key="1">
    <source>
        <dbReference type="ARBA" id="ARBA00022529"/>
    </source>
</evidence>
<keyword evidence="1 3" id="KW-0929">Antimicrobial</keyword>
<keyword evidence="4" id="KW-0732">Signal</keyword>
<accession>A0ABN4F7X0</accession>
<comment type="similarity">
    <text evidence="3">Belongs to the glycosyl hydrolase 24 family.</text>
</comment>
<keyword evidence="3" id="KW-0378">Hydrolase</keyword>
<dbReference type="Gene3D" id="1.10.530.40">
    <property type="match status" value="1"/>
</dbReference>
<gene>
    <name evidence="5" type="ORF">CH64_3675</name>
</gene>
<evidence type="ECO:0000313" key="5">
    <source>
        <dbReference type="EMBL" id="AJJ12797.1"/>
    </source>
</evidence>
<dbReference type="Proteomes" id="UP000031914">
    <property type="component" value="Chromosome"/>
</dbReference>
<feature type="signal peptide" evidence="4">
    <location>
        <begin position="1"/>
        <end position="22"/>
    </location>
</feature>
<evidence type="ECO:0000256" key="2">
    <source>
        <dbReference type="ARBA" id="ARBA00022638"/>
    </source>
</evidence>
<keyword evidence="3" id="KW-0326">Glycosidase</keyword>
<proteinExistence type="inferred from homology"/>
<evidence type="ECO:0000256" key="3">
    <source>
        <dbReference type="RuleBase" id="RU003788"/>
    </source>
</evidence>